<keyword evidence="3" id="KW-0863">Zinc-finger</keyword>
<keyword evidence="4" id="KW-0862">Zinc</keyword>
<evidence type="ECO:0000256" key="1">
    <source>
        <dbReference type="ARBA" id="ARBA00004123"/>
    </source>
</evidence>
<dbReference type="GO" id="GO:0008270">
    <property type="term" value="F:zinc ion binding"/>
    <property type="evidence" value="ECO:0007669"/>
    <property type="project" value="UniProtKB-KW"/>
</dbReference>
<protein>
    <recommendedName>
        <fullName evidence="10">Transposase</fullName>
    </recommendedName>
</protein>
<evidence type="ECO:0000256" key="7">
    <source>
        <dbReference type="SAM" id="SignalP"/>
    </source>
</evidence>
<evidence type="ECO:0000313" key="9">
    <source>
        <dbReference type="Proteomes" id="UP001172457"/>
    </source>
</evidence>
<evidence type="ECO:0000256" key="3">
    <source>
        <dbReference type="ARBA" id="ARBA00022771"/>
    </source>
</evidence>
<name>A0AA38TSF7_9ASTR</name>
<keyword evidence="9" id="KW-1185">Reference proteome</keyword>
<comment type="caution">
    <text evidence="8">The sequence shown here is derived from an EMBL/GenBank/DDBJ whole genome shotgun (WGS) entry which is preliminary data.</text>
</comment>
<dbReference type="PANTHER" id="PTHR46481">
    <property type="entry name" value="ZINC FINGER BED DOMAIN-CONTAINING PROTEIN 4"/>
    <property type="match status" value="1"/>
</dbReference>
<feature type="transmembrane region" description="Helical" evidence="6">
    <location>
        <begin position="99"/>
        <end position="119"/>
    </location>
</feature>
<keyword evidence="7" id="KW-0732">Signal</keyword>
<proteinExistence type="predicted"/>
<sequence length="348" mass="37085">MVAAKVVVVLLPAAKVVPVVISKVSMVVLEVPTVVSKGTGGGAGGTGGGFEVTGGGVDGVRGTDGGFEVTGGGAGGTDGGFGGTGGSAGDVGGGVVVEVAVVVVVEVMWVVVLLLLVVVEAVLAVLLVEAVVAAVVAVVVVVAATEVVVEVGEVCGHKGGVGDFFFMEPTVESPVDPNLVVVNVLELNRNPQMHYDLCEMLNGMKKARCKMCRKFFAPEGNTMLRNHIQKSRKALQQRVNPSQAHITSEGGVFIYDNKSLRESFAEFVIQRGLPFDHFDHPTLMEIIQRKMQSLYSPICRTTLRRDAIKMWHEARKKRFWGFSNTIKVSRLHVTFGVLDIVPKFLFSR</sequence>
<accession>A0AA38TSF7</accession>
<dbReference type="GO" id="GO:0005634">
    <property type="term" value="C:nucleus"/>
    <property type="evidence" value="ECO:0007669"/>
    <property type="project" value="UniProtKB-SubCell"/>
</dbReference>
<organism evidence="8 9">
    <name type="scientific">Centaurea solstitialis</name>
    <name type="common">yellow star-thistle</name>
    <dbReference type="NCBI Taxonomy" id="347529"/>
    <lineage>
        <taxon>Eukaryota</taxon>
        <taxon>Viridiplantae</taxon>
        <taxon>Streptophyta</taxon>
        <taxon>Embryophyta</taxon>
        <taxon>Tracheophyta</taxon>
        <taxon>Spermatophyta</taxon>
        <taxon>Magnoliopsida</taxon>
        <taxon>eudicotyledons</taxon>
        <taxon>Gunneridae</taxon>
        <taxon>Pentapetalae</taxon>
        <taxon>asterids</taxon>
        <taxon>campanulids</taxon>
        <taxon>Asterales</taxon>
        <taxon>Asteraceae</taxon>
        <taxon>Carduoideae</taxon>
        <taxon>Cardueae</taxon>
        <taxon>Centaureinae</taxon>
        <taxon>Centaurea</taxon>
    </lineage>
</organism>
<dbReference type="InterPro" id="IPR052035">
    <property type="entry name" value="ZnF_BED_domain_contain"/>
</dbReference>
<keyword evidence="2" id="KW-0479">Metal-binding</keyword>
<comment type="subcellular location">
    <subcellularLocation>
        <location evidence="1">Nucleus</location>
    </subcellularLocation>
</comment>
<evidence type="ECO:0008006" key="10">
    <source>
        <dbReference type="Google" id="ProtNLM"/>
    </source>
</evidence>
<evidence type="ECO:0000313" key="8">
    <source>
        <dbReference type="EMBL" id="KAJ9565269.1"/>
    </source>
</evidence>
<keyword evidence="6" id="KW-1133">Transmembrane helix</keyword>
<evidence type="ECO:0000256" key="6">
    <source>
        <dbReference type="SAM" id="Phobius"/>
    </source>
</evidence>
<dbReference type="AlphaFoldDB" id="A0AA38TSF7"/>
<keyword evidence="6" id="KW-0812">Transmembrane</keyword>
<feature type="signal peptide" evidence="7">
    <location>
        <begin position="1"/>
        <end position="18"/>
    </location>
</feature>
<dbReference type="Proteomes" id="UP001172457">
    <property type="component" value="Chromosome 1"/>
</dbReference>
<feature type="transmembrane region" description="Helical" evidence="6">
    <location>
        <begin position="126"/>
        <end position="145"/>
    </location>
</feature>
<feature type="chain" id="PRO_5041207677" description="Transposase" evidence="7">
    <location>
        <begin position="19"/>
        <end position="348"/>
    </location>
</feature>
<keyword evidence="5" id="KW-0539">Nucleus</keyword>
<gene>
    <name evidence="8" type="ORF">OSB04_001235</name>
</gene>
<dbReference type="PANTHER" id="PTHR46481:SF10">
    <property type="entry name" value="ZINC FINGER BED DOMAIN-CONTAINING PROTEIN 39"/>
    <property type="match status" value="1"/>
</dbReference>
<dbReference type="EMBL" id="JARYMX010000001">
    <property type="protein sequence ID" value="KAJ9565269.1"/>
    <property type="molecule type" value="Genomic_DNA"/>
</dbReference>
<evidence type="ECO:0000256" key="5">
    <source>
        <dbReference type="ARBA" id="ARBA00023242"/>
    </source>
</evidence>
<evidence type="ECO:0000256" key="4">
    <source>
        <dbReference type="ARBA" id="ARBA00022833"/>
    </source>
</evidence>
<evidence type="ECO:0000256" key="2">
    <source>
        <dbReference type="ARBA" id="ARBA00022723"/>
    </source>
</evidence>
<reference evidence="8" key="1">
    <citation type="submission" date="2023-03" db="EMBL/GenBank/DDBJ databases">
        <title>Chromosome-scale reference genome and RAD-based genetic map of yellow starthistle (Centaurea solstitialis) reveal putative structural variation and QTLs associated with invader traits.</title>
        <authorList>
            <person name="Reatini B."/>
            <person name="Cang F.A."/>
            <person name="Jiang Q."/>
            <person name="Mckibben M.T.W."/>
            <person name="Barker M.S."/>
            <person name="Rieseberg L.H."/>
            <person name="Dlugosch K.M."/>
        </authorList>
    </citation>
    <scope>NUCLEOTIDE SEQUENCE</scope>
    <source>
        <strain evidence="8">CAN-66</strain>
        <tissue evidence="8">Leaf</tissue>
    </source>
</reference>
<keyword evidence="6" id="KW-0472">Membrane</keyword>